<reference evidence="3 6" key="2">
    <citation type="submission" date="2020-07" db="EMBL/GenBank/DDBJ databases">
        <title>Sequencing the genomes of 1000 actinobacteria strains.</title>
        <authorList>
            <person name="Klenk H.-P."/>
        </authorList>
    </citation>
    <scope>NUCLEOTIDE SEQUENCE [LARGE SCALE GENOMIC DNA]</scope>
    <source>
        <strain evidence="3 6">DSM 23870</strain>
    </source>
</reference>
<dbReference type="Pfam" id="PF00106">
    <property type="entry name" value="adh_short"/>
    <property type="match status" value="1"/>
</dbReference>
<dbReference type="OrthoDB" id="4773823at2"/>
<evidence type="ECO:0000313" key="5">
    <source>
        <dbReference type="Proteomes" id="UP000292686"/>
    </source>
</evidence>
<dbReference type="EMBL" id="JACCBI010000001">
    <property type="protein sequence ID" value="NYD68031.1"/>
    <property type="molecule type" value="Genomic_DNA"/>
</dbReference>
<dbReference type="AlphaFoldDB" id="A0A4Q2M6J9"/>
<dbReference type="EMBL" id="SDPM01000001">
    <property type="protein sequence ID" value="RXZ87815.1"/>
    <property type="molecule type" value="Genomic_DNA"/>
</dbReference>
<evidence type="ECO:0000313" key="6">
    <source>
        <dbReference type="Proteomes" id="UP000581087"/>
    </source>
</evidence>
<dbReference type="Gene3D" id="3.40.50.720">
    <property type="entry name" value="NAD(P)-binding Rossmann-like Domain"/>
    <property type="match status" value="1"/>
</dbReference>
<dbReference type="InterPro" id="IPR036291">
    <property type="entry name" value="NAD(P)-bd_dom_sf"/>
</dbReference>
<dbReference type="GO" id="GO:0016020">
    <property type="term" value="C:membrane"/>
    <property type="evidence" value="ECO:0007669"/>
    <property type="project" value="TreeGrafter"/>
</dbReference>
<dbReference type="GO" id="GO:0016491">
    <property type="term" value="F:oxidoreductase activity"/>
    <property type="evidence" value="ECO:0007669"/>
    <property type="project" value="UniProtKB-KW"/>
</dbReference>
<keyword evidence="5" id="KW-1185">Reference proteome</keyword>
<accession>A0A4Q2M6J9</accession>
<comment type="caution">
    <text evidence="4">The sequence shown here is derived from an EMBL/GenBank/DDBJ whole genome shotgun (WGS) entry which is preliminary data.</text>
</comment>
<proteinExistence type="inferred from homology"/>
<reference evidence="4 5" key="1">
    <citation type="submission" date="2019-01" db="EMBL/GenBank/DDBJ databases">
        <title>Agromyces.</title>
        <authorList>
            <person name="Li J."/>
        </authorList>
    </citation>
    <scope>NUCLEOTIDE SEQUENCE [LARGE SCALE GENOMIC DNA]</scope>
    <source>
        <strain evidence="4 5">DSM 23870</strain>
    </source>
</reference>
<keyword evidence="2" id="KW-0560">Oxidoreductase</keyword>
<dbReference type="CDD" id="cd05233">
    <property type="entry name" value="SDR_c"/>
    <property type="match status" value="1"/>
</dbReference>
<dbReference type="RefSeq" id="WP_129172080.1">
    <property type="nucleotide sequence ID" value="NZ_JACCBI010000001.1"/>
</dbReference>
<dbReference type="Proteomes" id="UP000292686">
    <property type="component" value="Unassembled WGS sequence"/>
</dbReference>
<dbReference type="Proteomes" id="UP000581087">
    <property type="component" value="Unassembled WGS sequence"/>
</dbReference>
<protein>
    <submittedName>
        <fullName evidence="3">NADP-dependent 3-hydroxy acid dehydrogenase YdfG</fullName>
    </submittedName>
    <submittedName>
        <fullName evidence="4">SDR family oxidoreductase</fullName>
    </submittedName>
</protein>
<dbReference type="SUPFAM" id="SSF51735">
    <property type="entry name" value="NAD(P)-binding Rossmann-fold domains"/>
    <property type="match status" value="1"/>
</dbReference>
<evidence type="ECO:0000256" key="2">
    <source>
        <dbReference type="ARBA" id="ARBA00023002"/>
    </source>
</evidence>
<evidence type="ECO:0000256" key="1">
    <source>
        <dbReference type="ARBA" id="ARBA00006484"/>
    </source>
</evidence>
<name>A0A4Q2M6J9_9MICO</name>
<gene>
    <name evidence="3" type="ORF">BJ972_002550</name>
    <name evidence="4" type="ORF">ESP50_01010</name>
</gene>
<evidence type="ECO:0000313" key="3">
    <source>
        <dbReference type="EMBL" id="NYD68031.1"/>
    </source>
</evidence>
<dbReference type="PANTHER" id="PTHR44196:SF1">
    <property type="entry name" value="DEHYDROGENASE_REDUCTASE SDR FAMILY MEMBER 7B"/>
    <property type="match status" value="1"/>
</dbReference>
<organism evidence="4 5">
    <name type="scientific">Agromyces atrinae</name>
    <dbReference type="NCBI Taxonomy" id="592376"/>
    <lineage>
        <taxon>Bacteria</taxon>
        <taxon>Bacillati</taxon>
        <taxon>Actinomycetota</taxon>
        <taxon>Actinomycetes</taxon>
        <taxon>Micrococcales</taxon>
        <taxon>Microbacteriaceae</taxon>
        <taxon>Agromyces</taxon>
    </lineage>
</organism>
<dbReference type="PRINTS" id="PR00081">
    <property type="entry name" value="GDHRDH"/>
</dbReference>
<dbReference type="PANTHER" id="PTHR44196">
    <property type="entry name" value="DEHYDROGENASE/REDUCTASE SDR FAMILY MEMBER 7B"/>
    <property type="match status" value="1"/>
</dbReference>
<evidence type="ECO:0000313" key="4">
    <source>
        <dbReference type="EMBL" id="RXZ87815.1"/>
    </source>
</evidence>
<comment type="similarity">
    <text evidence="1">Belongs to the short-chain dehydrogenases/reductases (SDR) family.</text>
</comment>
<sequence length="218" mass="22278">MTDVTGRTVLIAGATSSAGRAVARALAAAGAQVVSVGSNSERLAELEADVPGILTERCDLTDESDVAELALRVRARVGHLDGLVHLVGGWRGGGGIAGQTEDDFRFLEGSLTALRHATRFFVDDLAASDAGRLLIVSSTSVARPTASNANYTAVKAASEAWTLAVAQAFSANESGDAAAAIVRVRALDGLEDALAEHVVGLWSTPAADVNGRIATLSA</sequence>
<dbReference type="InterPro" id="IPR002347">
    <property type="entry name" value="SDR_fam"/>
</dbReference>